<proteinExistence type="predicted"/>
<name>A0A1G9YSA4_9FLAO</name>
<reference evidence="2" key="1">
    <citation type="submission" date="2016-10" db="EMBL/GenBank/DDBJ databases">
        <authorList>
            <person name="Varghese N."/>
            <person name="Submissions S."/>
        </authorList>
    </citation>
    <scope>NUCLEOTIDE SEQUENCE [LARGE SCALE GENOMIC DNA]</scope>
    <source>
        <strain evidence="2">DSM 19886</strain>
    </source>
</reference>
<accession>A0A1G9YSA4</accession>
<keyword evidence="2" id="KW-1185">Reference proteome</keyword>
<dbReference type="Proteomes" id="UP000199440">
    <property type="component" value="Unassembled WGS sequence"/>
</dbReference>
<sequence length="72" mass="7758">MNKLNLPITKMVSAYWLPEVGIGPAAPPPPALTGNQTVVVPLTDILNYTRADGSPQINVIDLMGRHLPKDII</sequence>
<dbReference type="EMBL" id="FNGV01000026">
    <property type="protein sequence ID" value="SDN11992.1"/>
    <property type="molecule type" value="Genomic_DNA"/>
</dbReference>
<dbReference type="AlphaFoldDB" id="A0A1G9YSA4"/>
<organism evidence="1 2">
    <name type="scientific">Kriegella aquimaris</name>
    <dbReference type="NCBI Taxonomy" id="192904"/>
    <lineage>
        <taxon>Bacteria</taxon>
        <taxon>Pseudomonadati</taxon>
        <taxon>Bacteroidota</taxon>
        <taxon>Flavobacteriia</taxon>
        <taxon>Flavobacteriales</taxon>
        <taxon>Flavobacteriaceae</taxon>
        <taxon>Kriegella</taxon>
    </lineage>
</organism>
<dbReference type="RefSeq" id="WP_089895882.1">
    <property type="nucleotide sequence ID" value="NZ_FNGV01000026.1"/>
</dbReference>
<protein>
    <submittedName>
        <fullName evidence="1">Uncharacterized protein</fullName>
    </submittedName>
</protein>
<gene>
    <name evidence="1" type="ORF">SAMN04488514_12617</name>
</gene>
<evidence type="ECO:0000313" key="1">
    <source>
        <dbReference type="EMBL" id="SDN11992.1"/>
    </source>
</evidence>
<evidence type="ECO:0000313" key="2">
    <source>
        <dbReference type="Proteomes" id="UP000199440"/>
    </source>
</evidence>